<dbReference type="InterPro" id="IPR015421">
    <property type="entry name" value="PyrdxlP-dep_Trfase_major"/>
</dbReference>
<comment type="similarity">
    <text evidence="3 14">Belongs to the class-II pyridoxal-phosphate-dependent aminotransferase family.</text>
</comment>
<dbReference type="InterPro" id="IPR050087">
    <property type="entry name" value="AON_synthase_class-II"/>
</dbReference>
<evidence type="ECO:0000256" key="12">
    <source>
        <dbReference type="ARBA" id="ARBA00032773"/>
    </source>
</evidence>
<dbReference type="InterPro" id="IPR004839">
    <property type="entry name" value="Aminotransferase_I/II_large"/>
</dbReference>
<evidence type="ECO:0000256" key="4">
    <source>
        <dbReference type="ARBA" id="ARBA00011738"/>
    </source>
</evidence>
<evidence type="ECO:0000256" key="13">
    <source>
        <dbReference type="ARBA" id="ARBA00047654"/>
    </source>
</evidence>
<evidence type="ECO:0000256" key="3">
    <source>
        <dbReference type="ARBA" id="ARBA00008392"/>
    </source>
</evidence>
<evidence type="ECO:0000256" key="10">
    <source>
        <dbReference type="ARBA" id="ARBA00031691"/>
    </source>
</evidence>
<comment type="pathway">
    <text evidence="2 15">Porphyrin-containing compound metabolism; protoporphyrin-IX biosynthesis; 5-aminolevulinate from glycine: step 1/1.</text>
</comment>
<gene>
    <name evidence="17" type="primary">hemA</name>
    <name evidence="17" type="ORF">LZ519_00980</name>
</gene>
<comment type="caution">
    <text evidence="17">The sequence shown here is derived from an EMBL/GenBank/DDBJ whole genome shotgun (WGS) entry which is preliminary data.</text>
</comment>
<dbReference type="RefSeq" id="WP_249866884.1">
    <property type="nucleotide sequence ID" value="NZ_JAMGBC010000001.1"/>
</dbReference>
<evidence type="ECO:0000256" key="14">
    <source>
        <dbReference type="RuleBase" id="RU003693"/>
    </source>
</evidence>
<dbReference type="Pfam" id="PF00155">
    <property type="entry name" value="Aminotran_1_2"/>
    <property type="match status" value="1"/>
</dbReference>
<evidence type="ECO:0000313" key="17">
    <source>
        <dbReference type="EMBL" id="MCL6677898.1"/>
    </source>
</evidence>
<dbReference type="PROSITE" id="PS00599">
    <property type="entry name" value="AA_TRANSFER_CLASS_2"/>
    <property type="match status" value="1"/>
</dbReference>
<evidence type="ECO:0000256" key="11">
    <source>
        <dbReference type="ARBA" id="ARBA00031945"/>
    </source>
</evidence>
<dbReference type="SUPFAM" id="SSF53383">
    <property type="entry name" value="PLP-dependent transferases"/>
    <property type="match status" value="1"/>
</dbReference>
<dbReference type="EC" id="2.3.1.37" evidence="5 15"/>
<keyword evidence="6 15" id="KW-0808">Transferase</keyword>
<evidence type="ECO:0000256" key="7">
    <source>
        <dbReference type="ARBA" id="ARBA00022898"/>
    </source>
</evidence>
<keyword evidence="18" id="KW-1185">Reference proteome</keyword>
<organism evidence="17 18">
    <name type="scientific">Sphingomonas anseongensis</name>
    <dbReference type="NCBI Taxonomy" id="2908207"/>
    <lineage>
        <taxon>Bacteria</taxon>
        <taxon>Pseudomonadati</taxon>
        <taxon>Pseudomonadota</taxon>
        <taxon>Alphaproteobacteria</taxon>
        <taxon>Sphingomonadales</taxon>
        <taxon>Sphingomonadaceae</taxon>
        <taxon>Sphingomonas</taxon>
    </lineage>
</organism>
<comment type="cofactor">
    <cofactor evidence="1 14">
        <name>pyridoxal 5'-phosphate</name>
        <dbReference type="ChEBI" id="CHEBI:597326"/>
    </cofactor>
</comment>
<protein>
    <recommendedName>
        <fullName evidence="5 15">5-aminolevulinate synthase</fullName>
        <ecNumber evidence="5 15">2.3.1.37</ecNumber>
    </recommendedName>
    <alternativeName>
        <fullName evidence="10 15">5-aminolevulinic acid synthase</fullName>
    </alternativeName>
    <alternativeName>
        <fullName evidence="11 15">Delta-ALA synthase</fullName>
    </alternativeName>
    <alternativeName>
        <fullName evidence="12 15">Delta-aminolevulinate synthase</fullName>
    </alternativeName>
</protein>
<accession>A0ABT0RCB8</accession>
<dbReference type="CDD" id="cd06454">
    <property type="entry name" value="KBL_like"/>
    <property type="match status" value="1"/>
</dbReference>
<proteinExistence type="inferred from homology"/>
<evidence type="ECO:0000256" key="1">
    <source>
        <dbReference type="ARBA" id="ARBA00001933"/>
    </source>
</evidence>
<dbReference type="Gene3D" id="3.40.640.10">
    <property type="entry name" value="Type I PLP-dependent aspartate aminotransferase-like (Major domain)"/>
    <property type="match status" value="1"/>
</dbReference>
<dbReference type="Gene3D" id="3.90.1150.10">
    <property type="entry name" value="Aspartate Aminotransferase, domain 1"/>
    <property type="match status" value="1"/>
</dbReference>
<comment type="catalytic activity">
    <reaction evidence="13 15">
        <text>succinyl-CoA + glycine + H(+) = 5-aminolevulinate + CO2 + CoA</text>
        <dbReference type="Rhea" id="RHEA:12921"/>
        <dbReference type="ChEBI" id="CHEBI:15378"/>
        <dbReference type="ChEBI" id="CHEBI:16526"/>
        <dbReference type="ChEBI" id="CHEBI:57287"/>
        <dbReference type="ChEBI" id="CHEBI:57292"/>
        <dbReference type="ChEBI" id="CHEBI:57305"/>
        <dbReference type="ChEBI" id="CHEBI:356416"/>
        <dbReference type="EC" id="2.3.1.37"/>
    </reaction>
</comment>
<dbReference type="GO" id="GO:0003870">
    <property type="term" value="F:5-aminolevulinate synthase activity"/>
    <property type="evidence" value="ECO:0007669"/>
    <property type="project" value="UniProtKB-EC"/>
</dbReference>
<name>A0ABT0RCB8_9SPHN</name>
<keyword evidence="9 15" id="KW-0012">Acyltransferase</keyword>
<evidence type="ECO:0000256" key="15">
    <source>
        <dbReference type="RuleBase" id="RU910713"/>
    </source>
</evidence>
<dbReference type="NCBIfam" id="TIGR01821">
    <property type="entry name" value="5aminolev_synth"/>
    <property type="match status" value="1"/>
</dbReference>
<dbReference type="InterPro" id="IPR010961">
    <property type="entry name" value="4pyrrol_synth_NH2levulA_synth"/>
</dbReference>
<dbReference type="InterPro" id="IPR015424">
    <property type="entry name" value="PyrdxlP-dep_Trfase"/>
</dbReference>
<evidence type="ECO:0000256" key="8">
    <source>
        <dbReference type="ARBA" id="ARBA00023133"/>
    </source>
</evidence>
<dbReference type="PANTHER" id="PTHR13693">
    <property type="entry name" value="CLASS II AMINOTRANSFERASE/8-AMINO-7-OXONONANOATE SYNTHASE"/>
    <property type="match status" value="1"/>
</dbReference>
<reference evidence="17" key="1">
    <citation type="submission" date="2022-05" db="EMBL/GenBank/DDBJ databases">
        <authorList>
            <person name="Jo J.-H."/>
            <person name="Im W.-T."/>
        </authorList>
    </citation>
    <scope>NUCLEOTIDE SEQUENCE</scope>
    <source>
        <strain evidence="17">RG327</strain>
    </source>
</reference>
<dbReference type="Proteomes" id="UP001165343">
    <property type="component" value="Unassembled WGS sequence"/>
</dbReference>
<evidence type="ECO:0000256" key="5">
    <source>
        <dbReference type="ARBA" id="ARBA00013257"/>
    </source>
</evidence>
<dbReference type="PANTHER" id="PTHR13693:SF102">
    <property type="entry name" value="2-AMINO-3-KETOBUTYRATE COENZYME A LIGASE, MITOCHONDRIAL"/>
    <property type="match status" value="1"/>
</dbReference>
<evidence type="ECO:0000256" key="6">
    <source>
        <dbReference type="ARBA" id="ARBA00022679"/>
    </source>
</evidence>
<evidence type="ECO:0000313" key="18">
    <source>
        <dbReference type="Proteomes" id="UP001165343"/>
    </source>
</evidence>
<evidence type="ECO:0000259" key="16">
    <source>
        <dbReference type="Pfam" id="PF00155"/>
    </source>
</evidence>
<comment type="subunit">
    <text evidence="4">Homodimer.</text>
</comment>
<sequence length="405" mass="43482">MDYESIFKSAIGRLHQEGRYRVFIDIIRTKGSFPNAHCFGGNGPKPVTVWCSNDYLGMGQHPSVVEAMETALHEVGAGSGGTRNISGNTHYHVELEAELASLHGKEGALLFTSGYVSNEAALSTLGKLLPGCVIFSDELNHASMIAGIKNSGCEKRVFRHNDLDHLEQLLSECDADLPKLVAFESVYSMDGDIAPIAAICDLADKYGALTYLDEVHAVGMYGDRGGGISERDGVADRLTIIEGTLGKAFGVMGGYIAASRTIIDCIRSYAPGFIFTTSLSPVLVAGALASVRHLKASSTEREAQQAAAATLKKKFAAAGLPVMPSVTHIVPLLVGCPAKAKRISDVLLAEYGLYVQPINFPTVPRGTERLRFTPGPCHSVEMMDELTDALVEIWARLELELRKAA</sequence>
<dbReference type="EMBL" id="JAMGBC010000001">
    <property type="protein sequence ID" value="MCL6677898.1"/>
    <property type="molecule type" value="Genomic_DNA"/>
</dbReference>
<dbReference type="InterPro" id="IPR001917">
    <property type="entry name" value="Aminotrans_II_pyridoxalP_BS"/>
</dbReference>
<evidence type="ECO:0000256" key="2">
    <source>
        <dbReference type="ARBA" id="ARBA00005029"/>
    </source>
</evidence>
<evidence type="ECO:0000256" key="9">
    <source>
        <dbReference type="ARBA" id="ARBA00023315"/>
    </source>
</evidence>
<dbReference type="InterPro" id="IPR015422">
    <property type="entry name" value="PyrdxlP-dep_Trfase_small"/>
</dbReference>
<keyword evidence="8 15" id="KW-0350">Heme biosynthesis</keyword>
<feature type="domain" description="Aminotransferase class I/classII large" evidence="16">
    <location>
        <begin position="46"/>
        <end position="390"/>
    </location>
</feature>
<keyword evidence="7 14" id="KW-0663">Pyridoxal phosphate</keyword>